<evidence type="ECO:0000313" key="2">
    <source>
        <dbReference type="Proteomes" id="UP000011083"/>
    </source>
</evidence>
<feature type="non-terminal residue" evidence="1">
    <location>
        <position position="1"/>
    </location>
</feature>
<keyword evidence="2" id="KW-1185">Reference proteome</keyword>
<organism evidence="1 2">
    <name type="scientific">Acanthamoeba castellanii (strain ATCC 30010 / Neff)</name>
    <dbReference type="NCBI Taxonomy" id="1257118"/>
    <lineage>
        <taxon>Eukaryota</taxon>
        <taxon>Amoebozoa</taxon>
        <taxon>Discosea</taxon>
        <taxon>Longamoebia</taxon>
        <taxon>Centramoebida</taxon>
        <taxon>Acanthamoebidae</taxon>
        <taxon>Acanthamoeba</taxon>
    </lineage>
</organism>
<evidence type="ECO:0000313" key="1">
    <source>
        <dbReference type="EMBL" id="ELR18034.1"/>
    </source>
</evidence>
<dbReference type="Proteomes" id="UP000011083">
    <property type="component" value="Unassembled WGS sequence"/>
</dbReference>
<sequence length="245" mass="27244">GKRLCVLDSGGQLLDGDDQPIDLMSWKAKLPHCKKRCPGTADGPFARIDVRLDFGELEFLQDMLKNEGDSKWKEFFFEGKYGYEKRAFIPLSPPTHPFKGGPLYSPEIPSARIHPIAIGICKCCSHVTFAHCIRHSMLLTKAHVQEDPLSVVVSCATPGCQTETTGKGLGVKCRTRRGGDIDWLHLLISKSEAAYLKKAWYGRGLHYHSSLTFSTRMLICRQCKSVSFPGVEGRLCELTKAGLMT</sequence>
<reference evidence="1 2" key="1">
    <citation type="journal article" date="2013" name="Genome Biol.">
        <title>Genome of Acanthamoeba castellanii highlights extensive lateral gene transfer and early evolution of tyrosine kinase signaling.</title>
        <authorList>
            <person name="Clarke M."/>
            <person name="Lohan A.J."/>
            <person name="Liu B."/>
            <person name="Lagkouvardos I."/>
            <person name="Roy S."/>
            <person name="Zafar N."/>
            <person name="Bertelli C."/>
            <person name="Schilde C."/>
            <person name="Kianianmomeni A."/>
            <person name="Burglin T.R."/>
            <person name="Frech C."/>
            <person name="Turcotte B."/>
            <person name="Kopec K.O."/>
            <person name="Synnott J.M."/>
            <person name="Choo C."/>
            <person name="Paponov I."/>
            <person name="Finkler A."/>
            <person name="Soon Heng Tan C."/>
            <person name="Hutchins A.P."/>
            <person name="Weinmeier T."/>
            <person name="Rattei T."/>
            <person name="Chu J.S."/>
            <person name="Gimenez G."/>
            <person name="Irimia M."/>
            <person name="Rigden D.J."/>
            <person name="Fitzpatrick D.A."/>
            <person name="Lorenzo-Morales J."/>
            <person name="Bateman A."/>
            <person name="Chiu C.H."/>
            <person name="Tang P."/>
            <person name="Hegemann P."/>
            <person name="Fromm H."/>
            <person name="Raoult D."/>
            <person name="Greub G."/>
            <person name="Miranda-Saavedra D."/>
            <person name="Chen N."/>
            <person name="Nash P."/>
            <person name="Ginger M.L."/>
            <person name="Horn M."/>
            <person name="Schaap P."/>
            <person name="Caler L."/>
            <person name="Loftus B."/>
        </authorList>
    </citation>
    <scope>NUCLEOTIDE SEQUENCE [LARGE SCALE GENOMIC DNA]</scope>
    <source>
        <strain evidence="1 2">Neff</strain>
    </source>
</reference>
<dbReference type="VEuPathDB" id="AmoebaDB:ACA1_083530"/>
<dbReference type="GeneID" id="14918801"/>
<dbReference type="RefSeq" id="XP_004340053.1">
    <property type="nucleotide sequence ID" value="XM_004340005.1"/>
</dbReference>
<dbReference type="AlphaFoldDB" id="L8GXQ6"/>
<gene>
    <name evidence="1" type="ORF">ACA1_083530</name>
</gene>
<dbReference type="KEGG" id="acan:ACA1_083530"/>
<accession>L8GXQ6</accession>
<name>L8GXQ6_ACACF</name>
<proteinExistence type="predicted"/>
<dbReference type="EMBL" id="KB007962">
    <property type="protein sequence ID" value="ELR18034.1"/>
    <property type="molecule type" value="Genomic_DNA"/>
</dbReference>
<protein>
    <submittedName>
        <fullName evidence="1">Uncharacterized protein</fullName>
    </submittedName>
</protein>
<feature type="non-terminal residue" evidence="1">
    <location>
        <position position="245"/>
    </location>
</feature>